<feature type="domain" description="F5/8 type C" evidence="7">
    <location>
        <begin position="208"/>
        <end position="341"/>
    </location>
</feature>
<sequence length="1027" mass="110981">MFAVDSSRRSPARSGRLGAALVLLLSLVSSGCGGGAADDSSTQADAQRQPQAVAAAAEAAPSAERPLVPLSAKASAIERGDLGPEKAIDGNTATRWSSAFTDDQWLSLDFGARVSFSRVQIQWEAAHAKAYELQASDDGVSWSTLRAVPSSSGGSETLSALAGSGRHLRIKGLQRATPYGYSIFEIQAFGTAAGDPPPPPPPPPEPPTQPPTPPGVLKPVAALASGAERSTMSADKAIDGDPSTRWSSAFNDQQWIQFDLGMRQTIGAVKLQWQNAHAAAYLLQVSDDGVSWKTILTVDPSAGGIEEWYHLNAAGRYLRIHGLRRATAYGYSLWEVTILGPEAVVSRPPSPPYAEPAPGAQPVALYREPLPPIETIQQVEPDGTLVTFMGARSHERHARERGEDWTEADKGPGRYLSFPARYFRNRTFGIEIRDTIPAGGKTIEFWLHNPDHDHDGTTFSLFRNVLNPEVRDYGWSLNGGFTHGSPSSHFCPKGQRLCKLVVSSNWSTSPHSPLKIGDRIELAPAPFLARPTADGGGARYYSAESLYVVGRGLRPWIGVEPRLDSAPLPDETLSGGLGSVSYNYSDEAFRMFQQMFNNIGMRNAQRWVEGRRLLHTSFVTGRHSEHVNDNGVYEPAVGKAGPSFNKAACIECHTLNGRSPALALGQRPDAMSVLTGTVGADGKRRPDPVYGGNVQLNGSADALHRRISVTRFETETRVLPDGQRIELRKPVLDFSGGGALPQTFSLRAAMPLIGLGLLEAVPDEAILARADPDDLNGDGIRGIANIVFDGESTQPRLGRFGWKASKASIRQQVATALLRDMGVTTPVFPRKSCQYTELDCRRPDGSAPGVSEAELTRLTQYLALLAVPAQRSLRSGFPTGAVVLKEHDVNPAQIQRGRTLFGQANCIGCHTPELRTGANHPFAELRGQTIRPYTDLLLHDLGPKLADTLGEARATGRHWRTPPLWGIGLTPYVQGGDDKARYLHDGRARTLTEAILWHGGEADTSRRGFEAMTAADREALLAFLRSL</sequence>
<evidence type="ECO:0000259" key="7">
    <source>
        <dbReference type="PROSITE" id="PS50022"/>
    </source>
</evidence>
<feature type="region of interest" description="Disordered" evidence="5">
    <location>
        <begin position="33"/>
        <end position="60"/>
    </location>
</feature>
<dbReference type="SUPFAM" id="SSF49785">
    <property type="entry name" value="Galactose-binding domain-like"/>
    <property type="match status" value="2"/>
</dbReference>
<keyword evidence="3 4" id="KW-0408">Iron</keyword>
<dbReference type="PANTHER" id="PTHR30600:SF4">
    <property type="entry name" value="CYTOCHROME C DOMAIN-CONTAINING PROTEIN"/>
    <property type="match status" value="1"/>
</dbReference>
<keyword evidence="1 4" id="KW-0349">Heme</keyword>
<dbReference type="InterPro" id="IPR010538">
    <property type="entry name" value="DHOR"/>
</dbReference>
<accession>A0ABX2EB27</accession>
<dbReference type="PROSITE" id="PS50022">
    <property type="entry name" value="FA58C_3"/>
    <property type="match status" value="2"/>
</dbReference>
<dbReference type="Proteomes" id="UP000737171">
    <property type="component" value="Unassembled WGS sequence"/>
</dbReference>
<feature type="compositionally biased region" description="Pro residues" evidence="5">
    <location>
        <begin position="195"/>
        <end position="216"/>
    </location>
</feature>
<dbReference type="InterPro" id="IPR000421">
    <property type="entry name" value="FA58C"/>
</dbReference>
<dbReference type="EMBL" id="JABRWJ010000001">
    <property type="protein sequence ID" value="NRF65748.1"/>
    <property type="molecule type" value="Genomic_DNA"/>
</dbReference>
<dbReference type="InterPro" id="IPR051395">
    <property type="entry name" value="Cytochrome_c_Peroxidase/MauG"/>
</dbReference>
<proteinExistence type="predicted"/>
<evidence type="ECO:0000259" key="8">
    <source>
        <dbReference type="PROSITE" id="PS51007"/>
    </source>
</evidence>
<evidence type="ECO:0000313" key="9">
    <source>
        <dbReference type="EMBL" id="NRF65748.1"/>
    </source>
</evidence>
<dbReference type="PROSITE" id="PS51007">
    <property type="entry name" value="CYTC"/>
    <property type="match status" value="1"/>
</dbReference>
<dbReference type="Pfam" id="PF00754">
    <property type="entry name" value="F5_F8_type_C"/>
    <property type="match status" value="2"/>
</dbReference>
<dbReference type="Pfam" id="PF06537">
    <property type="entry name" value="DHOR"/>
    <property type="match status" value="1"/>
</dbReference>
<evidence type="ECO:0000256" key="4">
    <source>
        <dbReference type="PROSITE-ProRule" id="PRU00433"/>
    </source>
</evidence>
<evidence type="ECO:0000256" key="3">
    <source>
        <dbReference type="ARBA" id="ARBA00023004"/>
    </source>
</evidence>
<reference evidence="9 10" key="1">
    <citation type="submission" date="2020-05" db="EMBL/GenBank/DDBJ databases">
        <title>Aquincola sp. isolate from soil.</title>
        <authorList>
            <person name="Han J."/>
            <person name="Kim D.-U."/>
        </authorList>
    </citation>
    <scope>NUCLEOTIDE SEQUENCE [LARGE SCALE GENOMIC DNA]</scope>
    <source>
        <strain evidence="9 10">S2</strain>
    </source>
</reference>
<evidence type="ECO:0000256" key="6">
    <source>
        <dbReference type="SAM" id="SignalP"/>
    </source>
</evidence>
<feature type="chain" id="PRO_5046954675" evidence="6">
    <location>
        <begin position="32"/>
        <end position="1027"/>
    </location>
</feature>
<keyword evidence="2 4" id="KW-0479">Metal-binding</keyword>
<feature type="domain" description="Cytochrome c" evidence="8">
    <location>
        <begin position="892"/>
        <end position="1027"/>
    </location>
</feature>
<dbReference type="Gene3D" id="2.60.120.260">
    <property type="entry name" value="Galactose-binding domain-like"/>
    <property type="match status" value="2"/>
</dbReference>
<dbReference type="SUPFAM" id="SSF46626">
    <property type="entry name" value="Cytochrome c"/>
    <property type="match status" value="1"/>
</dbReference>
<feature type="compositionally biased region" description="Low complexity" evidence="5">
    <location>
        <begin position="37"/>
        <end position="60"/>
    </location>
</feature>
<feature type="region of interest" description="Disordered" evidence="5">
    <location>
        <begin position="190"/>
        <end position="218"/>
    </location>
</feature>
<evidence type="ECO:0000256" key="5">
    <source>
        <dbReference type="SAM" id="MobiDB-lite"/>
    </source>
</evidence>
<organism evidence="9 10">
    <name type="scientific">Pseudaquabacterium terrae</name>
    <dbReference type="NCBI Taxonomy" id="2732868"/>
    <lineage>
        <taxon>Bacteria</taxon>
        <taxon>Pseudomonadati</taxon>
        <taxon>Pseudomonadota</taxon>
        <taxon>Betaproteobacteria</taxon>
        <taxon>Burkholderiales</taxon>
        <taxon>Sphaerotilaceae</taxon>
        <taxon>Pseudaquabacterium</taxon>
    </lineage>
</organism>
<feature type="signal peptide" evidence="6">
    <location>
        <begin position="1"/>
        <end position="31"/>
    </location>
</feature>
<protein>
    <submittedName>
        <fullName evidence="9">Discoidin domain-containing protein</fullName>
    </submittedName>
</protein>
<dbReference type="InterPro" id="IPR008979">
    <property type="entry name" value="Galactose-bd-like_sf"/>
</dbReference>
<dbReference type="InterPro" id="IPR036909">
    <property type="entry name" value="Cyt_c-like_dom_sf"/>
</dbReference>
<keyword evidence="6" id="KW-0732">Signal</keyword>
<comment type="caution">
    <text evidence="9">The sequence shown here is derived from an EMBL/GenBank/DDBJ whole genome shotgun (WGS) entry which is preliminary data.</text>
</comment>
<gene>
    <name evidence="9" type="ORF">HLB44_01990</name>
</gene>
<dbReference type="InterPro" id="IPR009056">
    <property type="entry name" value="Cyt_c-like_dom"/>
</dbReference>
<name>A0ABX2EB27_9BURK</name>
<keyword evidence="10" id="KW-1185">Reference proteome</keyword>
<evidence type="ECO:0000256" key="1">
    <source>
        <dbReference type="ARBA" id="ARBA00022617"/>
    </source>
</evidence>
<dbReference type="Gene3D" id="1.10.760.10">
    <property type="entry name" value="Cytochrome c-like domain"/>
    <property type="match status" value="1"/>
</dbReference>
<evidence type="ECO:0000256" key="2">
    <source>
        <dbReference type="ARBA" id="ARBA00022723"/>
    </source>
</evidence>
<feature type="domain" description="F5/8 type C" evidence="7">
    <location>
        <begin position="53"/>
        <end position="191"/>
    </location>
</feature>
<evidence type="ECO:0000313" key="10">
    <source>
        <dbReference type="Proteomes" id="UP000737171"/>
    </source>
</evidence>
<dbReference type="PANTHER" id="PTHR30600">
    <property type="entry name" value="CYTOCHROME C PEROXIDASE-RELATED"/>
    <property type="match status" value="1"/>
</dbReference>